<dbReference type="FunFam" id="3.40.50.620:FF:000021">
    <property type="entry name" value="Riboflavin biosynthesis protein"/>
    <property type="match status" value="1"/>
</dbReference>
<dbReference type="GO" id="GO:0009231">
    <property type="term" value="P:riboflavin biosynthetic process"/>
    <property type="evidence" value="ECO:0007669"/>
    <property type="project" value="InterPro"/>
</dbReference>
<dbReference type="GO" id="GO:0009398">
    <property type="term" value="P:FMN biosynthetic process"/>
    <property type="evidence" value="ECO:0007669"/>
    <property type="project" value="UniProtKB-UniRule"/>
</dbReference>
<keyword evidence="15" id="KW-0175">Coiled coil</keyword>
<dbReference type="PANTHER" id="PTHR22749:SF6">
    <property type="entry name" value="RIBOFLAVIN KINASE"/>
    <property type="match status" value="1"/>
</dbReference>
<evidence type="ECO:0000256" key="5">
    <source>
        <dbReference type="ARBA" id="ARBA00022679"/>
    </source>
</evidence>
<dbReference type="InterPro" id="IPR014729">
    <property type="entry name" value="Rossmann-like_a/b/a_fold"/>
</dbReference>
<keyword evidence="8 14" id="KW-0418">Kinase</keyword>
<dbReference type="Gene3D" id="3.40.50.620">
    <property type="entry name" value="HUPs"/>
    <property type="match status" value="1"/>
</dbReference>
<dbReference type="InterPro" id="IPR015865">
    <property type="entry name" value="Riboflavin_kinase_bac/euk"/>
</dbReference>
<keyword evidence="4 14" id="KW-0288">FMN</keyword>
<keyword evidence="7 14" id="KW-0547">Nucleotide-binding</keyword>
<dbReference type="InterPro" id="IPR023468">
    <property type="entry name" value="Riboflavin_kinase"/>
</dbReference>
<keyword evidence="9 14" id="KW-0274">FAD</keyword>
<comment type="pathway">
    <text evidence="2 14">Cofactor biosynthesis; FMN biosynthesis; FMN from riboflavin (ATP route): step 1/1.</text>
</comment>
<sequence length="310" mass="36067">MVMEIIYLNKECNNDLKDSCVALGFFDGMHLGHQKLVEKVIEIADKKNLKKALLTFDQHPKSYLKNASFKELMSLDDKAMFLEKYGFDYLFVLKFDFELASMRALDFINEFIIKTNIKHIICGFDFHFGKNGEGNFETLMQNEKNNYEVSVIKKQEYNHHKISSSYLKEALVNGDVELVEKLLGRYYCVSGKVIHGLKNGRKIGFPTVNIAANNYFLPKNGVYGVIIVIDDKKYLGMANLGYNPTFNILKNVSLEVNIFDFDQDVYDKYVTVFFIKKIRYEKRFDSVTELIQQLNQDRKQIKNEIQLIND</sequence>
<dbReference type="GO" id="GO:0003919">
    <property type="term" value="F:FMN adenylyltransferase activity"/>
    <property type="evidence" value="ECO:0007669"/>
    <property type="project" value="UniProtKB-UniRule"/>
</dbReference>
<evidence type="ECO:0000256" key="4">
    <source>
        <dbReference type="ARBA" id="ARBA00022643"/>
    </source>
</evidence>
<dbReference type="NCBIfam" id="TIGR00083">
    <property type="entry name" value="ribF"/>
    <property type="match status" value="1"/>
</dbReference>
<dbReference type="EC" id="2.7.7.2" evidence="14"/>
<evidence type="ECO:0000256" key="13">
    <source>
        <dbReference type="ARBA" id="ARBA00049494"/>
    </source>
</evidence>
<keyword evidence="5 14" id="KW-0808">Transferase</keyword>
<dbReference type="AlphaFoldDB" id="A0A943EGJ2"/>
<evidence type="ECO:0000256" key="8">
    <source>
        <dbReference type="ARBA" id="ARBA00022777"/>
    </source>
</evidence>
<dbReference type="EC" id="2.7.1.26" evidence="14"/>
<feature type="domain" description="Riboflavin kinase" evidence="16">
    <location>
        <begin position="182"/>
        <end position="306"/>
    </location>
</feature>
<dbReference type="InterPro" id="IPR015864">
    <property type="entry name" value="FAD_synthase"/>
</dbReference>
<evidence type="ECO:0000259" key="16">
    <source>
        <dbReference type="SMART" id="SM00904"/>
    </source>
</evidence>
<reference evidence="17" key="1">
    <citation type="submission" date="2021-02" db="EMBL/GenBank/DDBJ databases">
        <title>Infant gut strain persistence is associated with maternal origin, phylogeny, and functional potential including surface adhesion and iron acquisition.</title>
        <authorList>
            <person name="Lou Y.C."/>
        </authorList>
    </citation>
    <scope>NUCLEOTIDE SEQUENCE</scope>
    <source>
        <strain evidence="17">L3_108_000G1_dasL3_108_000G1_metabat.metabat.11</strain>
    </source>
</reference>
<keyword evidence="11" id="KW-0511">Multifunctional enzyme</keyword>
<dbReference type="InterPro" id="IPR023465">
    <property type="entry name" value="Riboflavin_kinase_dom_sf"/>
</dbReference>
<proteinExistence type="inferred from homology"/>
<dbReference type="GO" id="GO:0005524">
    <property type="term" value="F:ATP binding"/>
    <property type="evidence" value="ECO:0007669"/>
    <property type="project" value="UniProtKB-UniRule"/>
</dbReference>
<comment type="caution">
    <text evidence="17">The sequence shown here is derived from an EMBL/GenBank/DDBJ whole genome shotgun (WGS) entry which is preliminary data.</text>
</comment>
<dbReference type="GO" id="GO:0006747">
    <property type="term" value="P:FAD biosynthetic process"/>
    <property type="evidence" value="ECO:0007669"/>
    <property type="project" value="UniProtKB-UniRule"/>
</dbReference>
<evidence type="ECO:0000256" key="3">
    <source>
        <dbReference type="ARBA" id="ARBA00022630"/>
    </source>
</evidence>
<dbReference type="Gene3D" id="2.40.30.30">
    <property type="entry name" value="Riboflavin kinase-like"/>
    <property type="match status" value="1"/>
</dbReference>
<dbReference type="PANTHER" id="PTHR22749">
    <property type="entry name" value="RIBOFLAVIN KINASE/FMN ADENYLYLTRANSFERASE"/>
    <property type="match status" value="1"/>
</dbReference>
<evidence type="ECO:0000256" key="12">
    <source>
        <dbReference type="ARBA" id="ARBA00047880"/>
    </source>
</evidence>
<dbReference type="Pfam" id="PF01687">
    <property type="entry name" value="Flavokinase"/>
    <property type="match status" value="1"/>
</dbReference>
<comment type="catalytic activity">
    <reaction evidence="12 14">
        <text>riboflavin + ATP = FMN + ADP + H(+)</text>
        <dbReference type="Rhea" id="RHEA:14357"/>
        <dbReference type="ChEBI" id="CHEBI:15378"/>
        <dbReference type="ChEBI" id="CHEBI:30616"/>
        <dbReference type="ChEBI" id="CHEBI:57986"/>
        <dbReference type="ChEBI" id="CHEBI:58210"/>
        <dbReference type="ChEBI" id="CHEBI:456216"/>
        <dbReference type="EC" id="2.7.1.26"/>
    </reaction>
</comment>
<evidence type="ECO:0000256" key="10">
    <source>
        <dbReference type="ARBA" id="ARBA00022840"/>
    </source>
</evidence>
<dbReference type="Pfam" id="PF06574">
    <property type="entry name" value="FAD_syn"/>
    <property type="match status" value="1"/>
</dbReference>
<name>A0A943EGJ2_9FIRM</name>
<feature type="coiled-coil region" evidence="15">
    <location>
        <begin position="277"/>
        <end position="304"/>
    </location>
</feature>
<keyword evidence="10 14" id="KW-0067">ATP-binding</keyword>
<comment type="similarity">
    <text evidence="14">Belongs to the ribF family.</text>
</comment>
<dbReference type="Proteomes" id="UP000751224">
    <property type="component" value="Unassembled WGS sequence"/>
</dbReference>
<accession>A0A943EGJ2</accession>
<comment type="pathway">
    <text evidence="1 14">Cofactor biosynthesis; FAD biosynthesis; FAD from FMN: step 1/1.</text>
</comment>
<organism evidence="17 18">
    <name type="scientific">Thomasclavelia spiroformis</name>
    <dbReference type="NCBI Taxonomy" id="29348"/>
    <lineage>
        <taxon>Bacteria</taxon>
        <taxon>Bacillati</taxon>
        <taxon>Bacillota</taxon>
        <taxon>Erysipelotrichia</taxon>
        <taxon>Erysipelotrichales</taxon>
        <taxon>Coprobacillaceae</taxon>
        <taxon>Thomasclavelia</taxon>
    </lineage>
</organism>
<dbReference type="EMBL" id="JAGZCC010000011">
    <property type="protein sequence ID" value="MBS5587774.1"/>
    <property type="molecule type" value="Genomic_DNA"/>
</dbReference>
<dbReference type="PIRSF" id="PIRSF004491">
    <property type="entry name" value="FAD_Synth"/>
    <property type="match status" value="1"/>
</dbReference>
<evidence type="ECO:0000256" key="15">
    <source>
        <dbReference type="SAM" id="Coils"/>
    </source>
</evidence>
<dbReference type="SMART" id="SM00904">
    <property type="entry name" value="Flavokinase"/>
    <property type="match status" value="1"/>
</dbReference>
<keyword evidence="3 14" id="KW-0285">Flavoprotein</keyword>
<evidence type="ECO:0000256" key="2">
    <source>
        <dbReference type="ARBA" id="ARBA00005201"/>
    </source>
</evidence>
<evidence type="ECO:0000313" key="17">
    <source>
        <dbReference type="EMBL" id="MBS5587774.1"/>
    </source>
</evidence>
<evidence type="ECO:0000256" key="7">
    <source>
        <dbReference type="ARBA" id="ARBA00022741"/>
    </source>
</evidence>
<dbReference type="NCBIfam" id="NF004162">
    <property type="entry name" value="PRK05627.1-5"/>
    <property type="match status" value="1"/>
</dbReference>
<evidence type="ECO:0000256" key="1">
    <source>
        <dbReference type="ARBA" id="ARBA00004726"/>
    </source>
</evidence>
<gene>
    <name evidence="17" type="primary">ribF</name>
    <name evidence="17" type="ORF">KHX14_03000</name>
</gene>
<evidence type="ECO:0000256" key="14">
    <source>
        <dbReference type="PIRNR" id="PIRNR004491"/>
    </source>
</evidence>
<evidence type="ECO:0000256" key="9">
    <source>
        <dbReference type="ARBA" id="ARBA00022827"/>
    </source>
</evidence>
<dbReference type="SUPFAM" id="SSF52374">
    <property type="entry name" value="Nucleotidylyl transferase"/>
    <property type="match status" value="1"/>
</dbReference>
<evidence type="ECO:0000313" key="18">
    <source>
        <dbReference type="Proteomes" id="UP000751224"/>
    </source>
</evidence>
<comment type="catalytic activity">
    <reaction evidence="13 14">
        <text>FMN + ATP + H(+) = FAD + diphosphate</text>
        <dbReference type="Rhea" id="RHEA:17237"/>
        <dbReference type="ChEBI" id="CHEBI:15378"/>
        <dbReference type="ChEBI" id="CHEBI:30616"/>
        <dbReference type="ChEBI" id="CHEBI:33019"/>
        <dbReference type="ChEBI" id="CHEBI:57692"/>
        <dbReference type="ChEBI" id="CHEBI:58210"/>
        <dbReference type="EC" id="2.7.7.2"/>
    </reaction>
</comment>
<dbReference type="GO" id="GO:0008531">
    <property type="term" value="F:riboflavin kinase activity"/>
    <property type="evidence" value="ECO:0007669"/>
    <property type="project" value="UniProtKB-UniRule"/>
</dbReference>
<evidence type="ECO:0000256" key="11">
    <source>
        <dbReference type="ARBA" id="ARBA00023268"/>
    </source>
</evidence>
<keyword evidence="6 14" id="KW-0548">Nucleotidyltransferase</keyword>
<dbReference type="SUPFAM" id="SSF82114">
    <property type="entry name" value="Riboflavin kinase-like"/>
    <property type="match status" value="1"/>
</dbReference>
<protein>
    <recommendedName>
        <fullName evidence="14">Riboflavin biosynthesis protein</fullName>
    </recommendedName>
    <domain>
        <recommendedName>
            <fullName evidence="14">Riboflavin kinase</fullName>
            <ecNumber evidence="14">2.7.1.26</ecNumber>
        </recommendedName>
        <alternativeName>
            <fullName evidence="14">Flavokinase</fullName>
        </alternativeName>
    </domain>
    <domain>
        <recommendedName>
            <fullName evidence="14">FMN adenylyltransferase</fullName>
            <ecNumber evidence="14">2.7.7.2</ecNumber>
        </recommendedName>
        <alternativeName>
            <fullName evidence="14">FAD pyrophosphorylase</fullName>
        </alternativeName>
        <alternativeName>
            <fullName evidence="14">FAD synthase</fullName>
        </alternativeName>
    </domain>
</protein>
<evidence type="ECO:0000256" key="6">
    <source>
        <dbReference type="ARBA" id="ARBA00022695"/>
    </source>
</evidence>
<dbReference type="InterPro" id="IPR002606">
    <property type="entry name" value="Riboflavin_kinase_bac"/>
</dbReference>
<dbReference type="CDD" id="cd02064">
    <property type="entry name" value="FAD_synthetase_N"/>
    <property type="match status" value="1"/>
</dbReference>